<feature type="repeat" description="ANK" evidence="1">
    <location>
        <begin position="509"/>
        <end position="541"/>
    </location>
</feature>
<dbReference type="AlphaFoldDB" id="A2DDC5"/>
<dbReference type="InterPro" id="IPR002110">
    <property type="entry name" value="Ankyrin_rpt"/>
</dbReference>
<dbReference type="PANTHER" id="PTHR24182:SF13">
    <property type="entry name" value="LD18443P"/>
    <property type="match status" value="1"/>
</dbReference>
<feature type="repeat" description="ANK" evidence="1">
    <location>
        <begin position="542"/>
        <end position="575"/>
    </location>
</feature>
<organism evidence="3 4">
    <name type="scientific">Trichomonas vaginalis (strain ATCC PRA-98 / G3)</name>
    <dbReference type="NCBI Taxonomy" id="412133"/>
    <lineage>
        <taxon>Eukaryota</taxon>
        <taxon>Metamonada</taxon>
        <taxon>Parabasalia</taxon>
        <taxon>Trichomonadida</taxon>
        <taxon>Trichomonadidae</taxon>
        <taxon>Trichomonas</taxon>
    </lineage>
</organism>
<dbReference type="Gene3D" id="1.25.40.20">
    <property type="entry name" value="Ankyrin repeat-containing domain"/>
    <property type="match status" value="2"/>
</dbReference>
<dbReference type="VEuPathDB" id="TrichDB:TVAGG3_0986650"/>
<dbReference type="KEGG" id="tva:5467154"/>
<dbReference type="SUPFAM" id="SSF48403">
    <property type="entry name" value="Ankyrin repeat"/>
    <property type="match status" value="1"/>
</dbReference>
<keyword evidence="4" id="KW-1185">Reference proteome</keyword>
<dbReference type="SMART" id="SM00248">
    <property type="entry name" value="ANK"/>
    <property type="match status" value="11"/>
</dbReference>
<feature type="repeat" description="ANK" evidence="1">
    <location>
        <begin position="311"/>
        <end position="343"/>
    </location>
</feature>
<proteinExistence type="predicted"/>
<dbReference type="PROSITE" id="PS50088">
    <property type="entry name" value="ANK_REPEAT"/>
    <property type="match status" value="8"/>
</dbReference>
<dbReference type="PRINTS" id="PR01415">
    <property type="entry name" value="ANKYRIN"/>
</dbReference>
<dbReference type="Pfam" id="PF13637">
    <property type="entry name" value="Ank_4"/>
    <property type="match status" value="1"/>
</dbReference>
<dbReference type="EMBL" id="DS113189">
    <property type="protein sequence ID" value="EAY21604.1"/>
    <property type="molecule type" value="Genomic_DNA"/>
</dbReference>
<feature type="repeat" description="ANK" evidence="1">
    <location>
        <begin position="344"/>
        <end position="376"/>
    </location>
</feature>
<feature type="repeat" description="ANK" evidence="1">
    <location>
        <begin position="476"/>
        <end position="508"/>
    </location>
</feature>
<evidence type="ECO:0000313" key="3">
    <source>
        <dbReference type="EMBL" id="EAY21604.1"/>
    </source>
</evidence>
<keyword evidence="1" id="KW-0040">ANK repeat</keyword>
<reference evidence="3" key="1">
    <citation type="submission" date="2006-10" db="EMBL/GenBank/DDBJ databases">
        <authorList>
            <person name="Amadeo P."/>
            <person name="Zhao Q."/>
            <person name="Wortman J."/>
            <person name="Fraser-Liggett C."/>
            <person name="Carlton J."/>
        </authorList>
    </citation>
    <scope>NUCLEOTIDE SEQUENCE</scope>
    <source>
        <strain evidence="3">G3</strain>
    </source>
</reference>
<name>A2DDC5_TRIV3</name>
<dbReference type="PANTHER" id="PTHR24182">
    <property type="entry name" value="ANKYRIN REPEAT AND SOCS BOX CONTAINING 4"/>
    <property type="match status" value="1"/>
</dbReference>
<feature type="domain" description="DUF3447" evidence="2">
    <location>
        <begin position="197"/>
        <end position="272"/>
    </location>
</feature>
<protein>
    <submittedName>
        <fullName evidence="3">Ankyrin repeat protein, putative</fullName>
    </submittedName>
</protein>
<dbReference type="eggNOG" id="KOG0504">
    <property type="taxonomic scope" value="Eukaryota"/>
</dbReference>
<evidence type="ECO:0000256" key="1">
    <source>
        <dbReference type="PROSITE-ProRule" id="PRU00023"/>
    </source>
</evidence>
<dbReference type="Pfam" id="PF12796">
    <property type="entry name" value="Ank_2"/>
    <property type="match status" value="3"/>
</dbReference>
<feature type="repeat" description="ANK" evidence="1">
    <location>
        <begin position="410"/>
        <end position="442"/>
    </location>
</feature>
<dbReference type="SUPFAM" id="SSF140860">
    <property type="entry name" value="Pseudo ankyrin repeat-like"/>
    <property type="match status" value="1"/>
</dbReference>
<accession>A2DDC5</accession>
<dbReference type="InterPro" id="IPR020683">
    <property type="entry name" value="DUF3447"/>
</dbReference>
<dbReference type="InParanoid" id="A2DDC5"/>
<feature type="repeat" description="ANK" evidence="1">
    <location>
        <begin position="443"/>
        <end position="475"/>
    </location>
</feature>
<dbReference type="PROSITE" id="PS50297">
    <property type="entry name" value="ANK_REP_REGION"/>
    <property type="match status" value="7"/>
</dbReference>
<feature type="repeat" description="ANK" evidence="1">
    <location>
        <begin position="377"/>
        <end position="409"/>
    </location>
</feature>
<dbReference type="Pfam" id="PF11929">
    <property type="entry name" value="DUF3447"/>
    <property type="match status" value="1"/>
</dbReference>
<reference evidence="3" key="2">
    <citation type="journal article" date="2007" name="Science">
        <title>Draft genome sequence of the sexually transmitted pathogen Trichomonas vaginalis.</title>
        <authorList>
            <person name="Carlton J.M."/>
            <person name="Hirt R.P."/>
            <person name="Silva J.C."/>
            <person name="Delcher A.L."/>
            <person name="Schatz M."/>
            <person name="Zhao Q."/>
            <person name="Wortman J.R."/>
            <person name="Bidwell S.L."/>
            <person name="Alsmark U.C.M."/>
            <person name="Besteiro S."/>
            <person name="Sicheritz-Ponten T."/>
            <person name="Noel C.J."/>
            <person name="Dacks J.B."/>
            <person name="Foster P.G."/>
            <person name="Simillion C."/>
            <person name="Van de Peer Y."/>
            <person name="Miranda-Saavedra D."/>
            <person name="Barton G.J."/>
            <person name="Westrop G.D."/>
            <person name="Mueller S."/>
            <person name="Dessi D."/>
            <person name="Fiori P.L."/>
            <person name="Ren Q."/>
            <person name="Paulsen I."/>
            <person name="Zhang H."/>
            <person name="Bastida-Corcuera F.D."/>
            <person name="Simoes-Barbosa A."/>
            <person name="Brown M.T."/>
            <person name="Hayes R.D."/>
            <person name="Mukherjee M."/>
            <person name="Okumura C.Y."/>
            <person name="Schneider R."/>
            <person name="Smith A.J."/>
            <person name="Vanacova S."/>
            <person name="Villalvazo M."/>
            <person name="Haas B.J."/>
            <person name="Pertea M."/>
            <person name="Feldblyum T.V."/>
            <person name="Utterback T.R."/>
            <person name="Shu C.L."/>
            <person name="Osoegawa K."/>
            <person name="de Jong P.J."/>
            <person name="Hrdy I."/>
            <person name="Horvathova L."/>
            <person name="Zubacova Z."/>
            <person name="Dolezal P."/>
            <person name="Malik S.B."/>
            <person name="Logsdon J.M. Jr."/>
            <person name="Henze K."/>
            <person name="Gupta A."/>
            <person name="Wang C.C."/>
            <person name="Dunne R.L."/>
            <person name="Upcroft J.A."/>
            <person name="Upcroft P."/>
            <person name="White O."/>
            <person name="Salzberg S.L."/>
            <person name="Tang P."/>
            <person name="Chiu C.-H."/>
            <person name="Lee Y.-S."/>
            <person name="Embley T.M."/>
            <person name="Coombs G.H."/>
            <person name="Mottram J.C."/>
            <person name="Tachezy J."/>
            <person name="Fraser-Liggett C.M."/>
            <person name="Johnson P.J."/>
        </authorList>
    </citation>
    <scope>NUCLEOTIDE SEQUENCE [LARGE SCALE GENOMIC DNA]</scope>
    <source>
        <strain evidence="3">G3</strain>
    </source>
</reference>
<evidence type="ECO:0000259" key="2">
    <source>
        <dbReference type="Pfam" id="PF11929"/>
    </source>
</evidence>
<dbReference type="Proteomes" id="UP000001542">
    <property type="component" value="Unassembled WGS sequence"/>
</dbReference>
<evidence type="ECO:0000313" key="4">
    <source>
        <dbReference type="Proteomes" id="UP000001542"/>
    </source>
</evidence>
<dbReference type="STRING" id="5722.A2DDC5"/>
<gene>
    <name evidence="3" type="ORF">TVAG_013690</name>
</gene>
<sequence>MSNQTILPTKYDELISIYKYHINIYNALYRLKTGNNEELNSIYKLIKIELIETRKYPPPKIIKDILDIIPYKNRYAKFYLELAKIISTDYDVTKVNSISLISNFLFYNEYRINLDKTQDFVNMRLINLDIHKEDPIFRAIMNNDFNEFISITGSEHFDDLQKLESDLYPGDFKEYSLLELCCYHGAVDCFKILRTKFESKITPLCLILSFLGGNSEIMSECLKDQKPDKECMKYAIISHNIDFVTFLMNEYHVEINLIECGLYNNLDSFLVYFDQTNDINSVFVRSAMFEIPSLCRYFLSLGSDINTKDKNGVLALNVAAGCTCNEMVELLISLGANINGKDKNGRTALYIAIFENNKEIVETFLSHGANINEKDEQGKTYLHTAAIKGSKKAAELLLSHGANINEKDKYGSSALFYAILNNKKEVAELLLSHGANINEKDKYGSSALFYAILNNKKEVAELLLSHGANINGKNKYGMSCLGHAIFENKKEIVEFLILHGADINEKFSIGLTALNFAANNNCKDVVELLLSYGIDINEKDDHGKTALHYAAGHKNSNETNEPLLLHGANINEKDEFGQTALHCASEANNLGIVRFSSFTWCKYK</sequence>
<dbReference type="InterPro" id="IPR036770">
    <property type="entry name" value="Ankyrin_rpt-contain_sf"/>
</dbReference>
<dbReference type="VEuPathDB" id="TrichDB:TVAG_470420"/>